<keyword evidence="3" id="KW-1185">Reference proteome</keyword>
<dbReference type="InterPro" id="IPR050942">
    <property type="entry name" value="F-box_BR-signaling"/>
</dbReference>
<dbReference type="EMBL" id="JAMRDG010000001">
    <property type="protein sequence ID" value="KAJ3699439.1"/>
    <property type="molecule type" value="Genomic_DNA"/>
</dbReference>
<reference evidence="2 3" key="1">
    <citation type="journal article" date="2022" name="Cell">
        <title>Repeat-based holocentromeres influence genome architecture and karyotype evolution.</title>
        <authorList>
            <person name="Hofstatter P.G."/>
            <person name="Thangavel G."/>
            <person name="Lux T."/>
            <person name="Neumann P."/>
            <person name="Vondrak T."/>
            <person name="Novak P."/>
            <person name="Zhang M."/>
            <person name="Costa L."/>
            <person name="Castellani M."/>
            <person name="Scott A."/>
            <person name="Toegelov H."/>
            <person name="Fuchs J."/>
            <person name="Mata-Sucre Y."/>
            <person name="Dias Y."/>
            <person name="Vanzela A.L.L."/>
            <person name="Huettel B."/>
            <person name="Almeida C.C.S."/>
            <person name="Simkova H."/>
            <person name="Souza G."/>
            <person name="Pedrosa-Harand A."/>
            <person name="Macas J."/>
            <person name="Mayer K.F.X."/>
            <person name="Houben A."/>
            <person name="Marques A."/>
        </authorList>
    </citation>
    <scope>NUCLEOTIDE SEQUENCE [LARGE SCALE GENOMIC DNA]</scope>
    <source>
        <strain evidence="2">RhyTen1mFocal</strain>
    </source>
</reference>
<dbReference type="Pfam" id="PF03478">
    <property type="entry name" value="Beta-prop_KIB1-4"/>
    <property type="match status" value="1"/>
</dbReference>
<dbReference type="InterPro" id="IPR005174">
    <property type="entry name" value="KIB1-4_b-propeller"/>
</dbReference>
<dbReference type="AlphaFoldDB" id="A0AAD5ZK72"/>
<comment type="caution">
    <text evidence="2">The sequence shown here is derived from an EMBL/GenBank/DDBJ whole genome shotgun (WGS) entry which is preliminary data.</text>
</comment>
<organism evidence="2 3">
    <name type="scientific">Rhynchospora tenuis</name>
    <dbReference type="NCBI Taxonomy" id="198213"/>
    <lineage>
        <taxon>Eukaryota</taxon>
        <taxon>Viridiplantae</taxon>
        <taxon>Streptophyta</taxon>
        <taxon>Embryophyta</taxon>
        <taxon>Tracheophyta</taxon>
        <taxon>Spermatophyta</taxon>
        <taxon>Magnoliopsida</taxon>
        <taxon>Liliopsida</taxon>
        <taxon>Poales</taxon>
        <taxon>Cyperaceae</taxon>
        <taxon>Cyperoideae</taxon>
        <taxon>Rhynchosporeae</taxon>
        <taxon>Rhynchospora</taxon>
    </lineage>
</organism>
<proteinExistence type="predicted"/>
<accession>A0AAD5ZK72</accession>
<sequence length="290" mass="33091">MHDERERERKRDWSDLPLELVHAISERIPGLCDFVRFRATNKKWHSSIPLSDAPPQLPWLLEGNVDGQAITTNLQEEHRFYSLFTGETGTIYVKPSCQGKSFRGPSHGRLLLWNTGYTNSRISCHLFNPLTDEEFLLSPQPNPTDGPPVHNCGFESWAFYDAHNSEWIAGERRFSHSCGYLGGLIFSSRGGDSTEIFDVSGLKLYEVPPLLDELQIRWPPTSYLMESAGEFLRVSLYLKCSDHSYFRIYKLMSDETFCFWEEISNIGDQVLFLDVADGFSMSATSFPGVL</sequence>
<evidence type="ECO:0000313" key="3">
    <source>
        <dbReference type="Proteomes" id="UP001210211"/>
    </source>
</evidence>
<evidence type="ECO:0000259" key="1">
    <source>
        <dbReference type="Pfam" id="PF03478"/>
    </source>
</evidence>
<evidence type="ECO:0000313" key="2">
    <source>
        <dbReference type="EMBL" id="KAJ3699439.1"/>
    </source>
</evidence>
<dbReference type="PANTHER" id="PTHR44259">
    <property type="entry name" value="OS07G0183000 PROTEIN-RELATED"/>
    <property type="match status" value="1"/>
</dbReference>
<protein>
    <recommendedName>
        <fullName evidence="1">KIB1-4 beta-propeller domain-containing protein</fullName>
    </recommendedName>
</protein>
<feature type="domain" description="KIB1-4 beta-propeller" evidence="1">
    <location>
        <begin position="88"/>
        <end position="289"/>
    </location>
</feature>
<gene>
    <name evidence="2" type="ORF">LUZ61_003144</name>
</gene>
<dbReference type="Proteomes" id="UP001210211">
    <property type="component" value="Unassembled WGS sequence"/>
</dbReference>
<name>A0AAD5ZK72_9POAL</name>